<evidence type="ECO:0000256" key="2">
    <source>
        <dbReference type="SAM" id="Phobius"/>
    </source>
</evidence>
<feature type="transmembrane region" description="Helical" evidence="2">
    <location>
        <begin position="33"/>
        <end position="50"/>
    </location>
</feature>
<protein>
    <submittedName>
        <fullName evidence="4">3838_t:CDS:1</fullName>
    </submittedName>
</protein>
<dbReference type="EMBL" id="CAJVPK010000038">
    <property type="protein sequence ID" value="CAG8436451.1"/>
    <property type="molecule type" value="Genomic_DNA"/>
</dbReference>
<dbReference type="InterPro" id="IPR002123">
    <property type="entry name" value="Plipid/glycerol_acylTrfase"/>
</dbReference>
<keyword evidence="5" id="KW-1185">Reference proteome</keyword>
<reference evidence="4" key="1">
    <citation type="submission" date="2021-06" db="EMBL/GenBank/DDBJ databases">
        <authorList>
            <person name="Kallberg Y."/>
            <person name="Tangrot J."/>
            <person name="Rosling A."/>
        </authorList>
    </citation>
    <scope>NUCLEOTIDE SEQUENCE</scope>
    <source>
        <strain evidence="4">AZ414A</strain>
    </source>
</reference>
<feature type="domain" description="Phospholipid/glycerol acyltransferase" evidence="3">
    <location>
        <begin position="68"/>
        <end position="276"/>
    </location>
</feature>
<feature type="region of interest" description="Disordered" evidence="1">
    <location>
        <begin position="640"/>
        <end position="675"/>
    </location>
</feature>
<feature type="transmembrane region" description="Helical" evidence="2">
    <location>
        <begin position="487"/>
        <end position="504"/>
    </location>
</feature>
<dbReference type="SUPFAM" id="SSF69593">
    <property type="entry name" value="Glycerol-3-phosphate (1)-acyltransferase"/>
    <property type="match status" value="2"/>
</dbReference>
<evidence type="ECO:0000313" key="4">
    <source>
        <dbReference type="EMBL" id="CAG8436451.1"/>
    </source>
</evidence>
<dbReference type="Proteomes" id="UP000789706">
    <property type="component" value="Unassembled WGS sequence"/>
</dbReference>
<gene>
    <name evidence="4" type="ORF">DEBURN_LOCUS1022</name>
</gene>
<accession>A0A9N8V360</accession>
<feature type="compositionally biased region" description="Low complexity" evidence="1">
    <location>
        <begin position="646"/>
        <end position="675"/>
    </location>
</feature>
<dbReference type="GO" id="GO:0008654">
    <property type="term" value="P:phospholipid biosynthetic process"/>
    <property type="evidence" value="ECO:0007669"/>
    <property type="project" value="TreeGrafter"/>
</dbReference>
<dbReference type="PANTHER" id="PTHR31605:SF0">
    <property type="entry name" value="GLYCEROL-3-PHOSPHATE O-ACYLTRANSFERASE 1"/>
    <property type="match status" value="1"/>
</dbReference>
<comment type="caution">
    <text evidence="4">The sequence shown here is derived from an EMBL/GenBank/DDBJ whole genome shotgun (WGS) entry which is preliminary data.</text>
</comment>
<dbReference type="SMART" id="SM00563">
    <property type="entry name" value="PlsC"/>
    <property type="match status" value="1"/>
</dbReference>
<dbReference type="GO" id="GO:0016287">
    <property type="term" value="F:glycerone-phosphate O-acyltransferase activity"/>
    <property type="evidence" value="ECO:0007669"/>
    <property type="project" value="TreeGrafter"/>
</dbReference>
<keyword evidence="2" id="KW-0812">Transmembrane</keyword>
<evidence type="ECO:0000313" key="5">
    <source>
        <dbReference type="Proteomes" id="UP000789706"/>
    </source>
</evidence>
<feature type="region of interest" description="Disordered" evidence="1">
    <location>
        <begin position="701"/>
        <end position="721"/>
    </location>
</feature>
<feature type="region of interest" description="Disordered" evidence="1">
    <location>
        <begin position="578"/>
        <end position="597"/>
    </location>
</feature>
<dbReference type="CDD" id="cd07992">
    <property type="entry name" value="LPLAT_AAK14816-like"/>
    <property type="match status" value="1"/>
</dbReference>
<sequence>MTSTMWFYYKAISKVTLHNLIVSIALYKAPTKMLYEIVVYFFSFVLGGFFREIKPRGSHKIPKDGPIIFVAAPHANQFVDPLILMKNCQRKVSFLIAEKSMKRKYVGAMARALNAIPVTRPQDLAKLGEGKIYLKDRVKEPTRINGINTRFTKQLTVKGQISLPDDRGSSEIIEIISDTELRIKKEFKDLKALELLTQPDGTFYKCLPRIDQSQVYEAVFKTLNAGNCIGIFPEGGSHDRTEILPLKAGVTVMALGAMANNSNLDVKIVPCGLNYFHAHQFRSRAVVEFGSPIQIPSELVKKYQKDGTEKREACSELLKIIYDGLKSVTVNTPDYDTLMVIQAARRLYKPEHSKLELTEVTELNRRFVDGYIKFKDDPRVQEMNQKVISYNQSLKNFGLKDHQVQKTTLGRTRALVFALLSSPLIFIARKISAKKAADALKTSTVKVAGRDVLATWKLLVTLGIAPILYGSYVIIFSIIVYKYNWRILNFGIFYPLVILLILMVDSYATLKLFDTGLDIYRSLPPLFLSLLPSHKTSMQSLLEIRDQLSLDLTELINDLGPKMYPDFESARIVKETKEKINSRSASPSPSPSRPLSASSLRLRSLSDWFEDKTFDWEKTEDSDYDDVFFFIDQKSGGRITGRSRRSSGNIRYSGEGISNNSTTRSRSSSFNSNVSSSDELKVEGFTKVSMANIPRIEINDVEDSGYQGDKETAEIESKKDV</sequence>
<feature type="compositionally biased region" description="Basic and acidic residues" evidence="1">
    <location>
        <begin position="708"/>
        <end position="721"/>
    </location>
</feature>
<dbReference type="GO" id="GO:0004366">
    <property type="term" value="F:glycerol-3-phosphate O-acyltransferase activity"/>
    <property type="evidence" value="ECO:0007669"/>
    <property type="project" value="TreeGrafter"/>
</dbReference>
<proteinExistence type="predicted"/>
<keyword evidence="2" id="KW-0472">Membrane</keyword>
<dbReference type="AlphaFoldDB" id="A0A9N8V360"/>
<feature type="compositionally biased region" description="Low complexity" evidence="1">
    <location>
        <begin position="582"/>
        <end position="597"/>
    </location>
</feature>
<evidence type="ECO:0000256" key="1">
    <source>
        <dbReference type="SAM" id="MobiDB-lite"/>
    </source>
</evidence>
<name>A0A9N8V360_9GLOM</name>
<dbReference type="InterPro" id="IPR052744">
    <property type="entry name" value="GPAT/DAPAT"/>
</dbReference>
<feature type="transmembrane region" description="Helical" evidence="2">
    <location>
        <begin position="458"/>
        <end position="481"/>
    </location>
</feature>
<dbReference type="PANTHER" id="PTHR31605">
    <property type="entry name" value="GLYCEROL-3-PHOSPHATE O-ACYLTRANSFERASE 1"/>
    <property type="match status" value="1"/>
</dbReference>
<organism evidence="4 5">
    <name type="scientific">Diversispora eburnea</name>
    <dbReference type="NCBI Taxonomy" id="1213867"/>
    <lineage>
        <taxon>Eukaryota</taxon>
        <taxon>Fungi</taxon>
        <taxon>Fungi incertae sedis</taxon>
        <taxon>Mucoromycota</taxon>
        <taxon>Glomeromycotina</taxon>
        <taxon>Glomeromycetes</taxon>
        <taxon>Diversisporales</taxon>
        <taxon>Diversisporaceae</taxon>
        <taxon>Diversispora</taxon>
    </lineage>
</organism>
<evidence type="ECO:0000259" key="3">
    <source>
        <dbReference type="SMART" id="SM00563"/>
    </source>
</evidence>
<keyword evidence="2" id="KW-1133">Transmembrane helix</keyword>
<dbReference type="Pfam" id="PF01553">
    <property type="entry name" value="Acyltransferase"/>
    <property type="match status" value="1"/>
</dbReference>
<dbReference type="OrthoDB" id="2427554at2759"/>